<dbReference type="PANTHER" id="PTHR12103">
    <property type="entry name" value="5'-NUCLEOTIDASE DOMAIN-CONTAINING"/>
    <property type="match status" value="1"/>
</dbReference>
<proteinExistence type="inferred from homology"/>
<reference evidence="6" key="1">
    <citation type="submission" date="2023-10" db="EMBL/GenBank/DDBJ databases">
        <authorList>
            <person name="Chen Y."/>
            <person name="Shah S."/>
            <person name="Dougan E. K."/>
            <person name="Thang M."/>
            <person name="Chan C."/>
        </authorList>
    </citation>
    <scope>NUCLEOTIDE SEQUENCE [LARGE SCALE GENOMIC DNA]</scope>
</reference>
<dbReference type="PANTHER" id="PTHR12103:SF12">
    <property type="entry name" value="FI20020P1"/>
    <property type="match status" value="1"/>
</dbReference>
<evidence type="ECO:0000256" key="4">
    <source>
        <dbReference type="ARBA" id="ARBA00022842"/>
    </source>
</evidence>
<comment type="caution">
    <text evidence="6">The sequence shown here is derived from an EMBL/GenBank/DDBJ whole genome shotgun (WGS) entry which is preliminary data.</text>
</comment>
<evidence type="ECO:0008006" key="8">
    <source>
        <dbReference type="Google" id="ProtNLM"/>
    </source>
</evidence>
<feature type="chain" id="PRO_5046805809" description="5'-nucleotidase" evidence="5">
    <location>
        <begin position="29"/>
        <end position="467"/>
    </location>
</feature>
<name>A0ABN9WJ25_9DINO</name>
<dbReference type="EMBL" id="CAUYUJ010018815">
    <property type="protein sequence ID" value="CAK0886514.1"/>
    <property type="molecule type" value="Genomic_DNA"/>
</dbReference>
<protein>
    <recommendedName>
        <fullName evidence="8">5'-nucleotidase</fullName>
    </recommendedName>
</protein>
<evidence type="ECO:0000313" key="6">
    <source>
        <dbReference type="EMBL" id="CAK0886514.1"/>
    </source>
</evidence>
<feature type="signal peptide" evidence="5">
    <location>
        <begin position="1"/>
        <end position="28"/>
    </location>
</feature>
<sequence length="467" mass="52536">MATARGAAGRRALLVAAACLLWPPRAAPRARGLARRGHAGPEDSCVYLGLPRHRSNPRVNAILERAEKRFNQLRLEGNLLLGQPKTTGTKVGLEDRIYANTYVDLGVAEVVGFDYDYTLVRYKHTMLDLIYNVSCALLMSKFGYPEEMAAELTRRGYDPQFAIRGVAVDLETAWVCCLTARYRVSVAYYGRQRVSEDQVRLSYKSRMGAGRVGQEERRARLKPLNDWFGKVEACLLADVVQWLKDRDIPFEPKSVLSDVIDAVVSAHVSKAIHRQVEKNWSHYAEPGELRPLLEKLEAAGKKLMLVSNSPYWYVNSGMSHAVGDDWKKLFDVVVVDAGKPKFYTDDRPFREVSQNTGRKKFKKITSIDRDEVYCEGCIGELMRLTGWGTTLEDGYVDGSKIIYLGDSLFADLVEARRLFGWTTGAIIPEVAEEANAQSTSDMQLAWHSLQLILHCLRGCQEPRRLGP</sequence>
<gene>
    <name evidence="6" type="ORF">PCOR1329_LOCUS67843</name>
</gene>
<evidence type="ECO:0000256" key="1">
    <source>
        <dbReference type="ARBA" id="ARBA00009589"/>
    </source>
</evidence>
<dbReference type="NCBIfam" id="TIGR02244">
    <property type="entry name" value="HAD-IG-Ncltidse"/>
    <property type="match status" value="1"/>
</dbReference>
<dbReference type="SUPFAM" id="SSF56784">
    <property type="entry name" value="HAD-like"/>
    <property type="match status" value="1"/>
</dbReference>
<dbReference type="Pfam" id="PF05761">
    <property type="entry name" value="5_nucleotid"/>
    <property type="match status" value="1"/>
</dbReference>
<dbReference type="Proteomes" id="UP001189429">
    <property type="component" value="Unassembled WGS sequence"/>
</dbReference>
<organism evidence="6 7">
    <name type="scientific">Prorocentrum cordatum</name>
    <dbReference type="NCBI Taxonomy" id="2364126"/>
    <lineage>
        <taxon>Eukaryota</taxon>
        <taxon>Sar</taxon>
        <taxon>Alveolata</taxon>
        <taxon>Dinophyceae</taxon>
        <taxon>Prorocentrales</taxon>
        <taxon>Prorocentraceae</taxon>
        <taxon>Prorocentrum</taxon>
    </lineage>
</organism>
<keyword evidence="5" id="KW-0732">Signal</keyword>
<accession>A0ABN9WJ25</accession>
<evidence type="ECO:0000256" key="3">
    <source>
        <dbReference type="ARBA" id="ARBA00022801"/>
    </source>
</evidence>
<comment type="similarity">
    <text evidence="1">Belongs to the 5'(3')-deoxyribonucleotidase family.</text>
</comment>
<dbReference type="InterPro" id="IPR008380">
    <property type="entry name" value="HAD-SF_hydro_IG_5-nucl"/>
</dbReference>
<dbReference type="InterPro" id="IPR023214">
    <property type="entry name" value="HAD_sf"/>
</dbReference>
<keyword evidence="2" id="KW-0479">Metal-binding</keyword>
<keyword evidence="3" id="KW-0378">Hydrolase</keyword>
<evidence type="ECO:0000313" key="7">
    <source>
        <dbReference type="Proteomes" id="UP001189429"/>
    </source>
</evidence>
<dbReference type="Gene3D" id="3.40.50.1000">
    <property type="entry name" value="HAD superfamily/HAD-like"/>
    <property type="match status" value="1"/>
</dbReference>
<evidence type="ECO:0000256" key="2">
    <source>
        <dbReference type="ARBA" id="ARBA00022723"/>
    </source>
</evidence>
<dbReference type="InterPro" id="IPR036412">
    <property type="entry name" value="HAD-like_sf"/>
</dbReference>
<keyword evidence="7" id="KW-1185">Reference proteome</keyword>
<keyword evidence="4" id="KW-0460">Magnesium</keyword>
<evidence type="ECO:0000256" key="5">
    <source>
        <dbReference type="SAM" id="SignalP"/>
    </source>
</evidence>